<name>A0A7W6CF35_9SPHN</name>
<dbReference type="Proteomes" id="UP000548867">
    <property type="component" value="Unassembled WGS sequence"/>
</dbReference>
<gene>
    <name evidence="2" type="ORF">GGR38_002322</name>
</gene>
<organism evidence="2 3">
    <name type="scientific">Novosphingobium sediminicola</name>
    <dbReference type="NCBI Taxonomy" id="563162"/>
    <lineage>
        <taxon>Bacteria</taxon>
        <taxon>Pseudomonadati</taxon>
        <taxon>Pseudomonadota</taxon>
        <taxon>Alphaproteobacteria</taxon>
        <taxon>Sphingomonadales</taxon>
        <taxon>Sphingomonadaceae</taxon>
        <taxon>Novosphingobium</taxon>
    </lineage>
</organism>
<evidence type="ECO:0000313" key="2">
    <source>
        <dbReference type="EMBL" id="MBB3955368.1"/>
    </source>
</evidence>
<feature type="transmembrane region" description="Helical" evidence="1">
    <location>
        <begin position="145"/>
        <end position="163"/>
    </location>
</feature>
<dbReference type="EMBL" id="JACIDX010000008">
    <property type="protein sequence ID" value="MBB3955368.1"/>
    <property type="molecule type" value="Genomic_DNA"/>
</dbReference>
<feature type="transmembrane region" description="Helical" evidence="1">
    <location>
        <begin position="175"/>
        <end position="194"/>
    </location>
</feature>
<feature type="transmembrane region" description="Helical" evidence="1">
    <location>
        <begin position="333"/>
        <end position="351"/>
    </location>
</feature>
<protein>
    <recommendedName>
        <fullName evidence="4">DUF2029 domain-containing protein</fullName>
    </recommendedName>
</protein>
<keyword evidence="1" id="KW-0472">Membrane</keyword>
<reference evidence="2 3" key="1">
    <citation type="submission" date="2020-08" db="EMBL/GenBank/DDBJ databases">
        <title>Genomic Encyclopedia of Type Strains, Phase IV (KMG-IV): sequencing the most valuable type-strain genomes for metagenomic binning, comparative biology and taxonomic classification.</title>
        <authorList>
            <person name="Goeker M."/>
        </authorList>
    </citation>
    <scope>NUCLEOTIDE SEQUENCE [LARGE SCALE GENOMIC DNA]</scope>
    <source>
        <strain evidence="2 3">DSM 27057</strain>
    </source>
</reference>
<evidence type="ECO:0008006" key="4">
    <source>
        <dbReference type="Google" id="ProtNLM"/>
    </source>
</evidence>
<keyword evidence="1" id="KW-0812">Transmembrane</keyword>
<evidence type="ECO:0000313" key="3">
    <source>
        <dbReference type="Proteomes" id="UP000548867"/>
    </source>
</evidence>
<feature type="transmembrane region" description="Helical" evidence="1">
    <location>
        <begin position="259"/>
        <end position="281"/>
    </location>
</feature>
<feature type="transmembrane region" description="Helical" evidence="1">
    <location>
        <begin position="358"/>
        <end position="374"/>
    </location>
</feature>
<keyword evidence="3" id="KW-1185">Reference proteome</keyword>
<dbReference type="RefSeq" id="WP_183625637.1">
    <property type="nucleotide sequence ID" value="NZ_JACIDX010000008.1"/>
</dbReference>
<accession>A0A7W6CF35</accession>
<dbReference type="AlphaFoldDB" id="A0A7W6CF35"/>
<comment type="caution">
    <text evidence="2">The sequence shown here is derived from an EMBL/GenBank/DDBJ whole genome shotgun (WGS) entry which is preliminary data.</text>
</comment>
<proteinExistence type="predicted"/>
<evidence type="ECO:0000256" key="1">
    <source>
        <dbReference type="SAM" id="Phobius"/>
    </source>
</evidence>
<feature type="transmembrane region" description="Helical" evidence="1">
    <location>
        <begin position="409"/>
        <end position="427"/>
    </location>
</feature>
<sequence>MLRWLRHLYGRMESAILAHGLYRPGRLLLVMAGIMAARALGDDIWAAFSGDTSSMFFPANDRYADFIKVALSYSHIFTETLASKAYLNHWPYIFRLYLLDNPYDLSAHNLSVPDAEANVTNLHLPPFASVLYLSCARLIAATNPLVAMAVFWGAYLIGGWCVARMARAHFGVSRACGWFILFAALACYPVLWMLARGNLAGGYSGLLTLGWLATAVSGRNRWAGWVMLALSVNLRPEPALLVMIELLGSGSLWTRFSRMAIPGAMSVALAAITFPIAHALYPLYTLDNVRHGLRIYHFRYIVSDMGDEWNASIFLWAKGVLMLMDVRPRYNDGVAQALELCGSAALLLAIWGAWARRIAMPALVFLLTALPAMFVPVYSYYHMVAFVAVIALIVADFERNPPRPGDARLPLLIVTVLVMSPLAGSYSNGLLDSLLMLGGTLYVLAPLARAAFRAGGVSPISAPAS</sequence>
<keyword evidence="1" id="KW-1133">Transmembrane helix</keyword>
<feature type="transmembrane region" description="Helical" evidence="1">
    <location>
        <begin position="200"/>
        <end position="218"/>
    </location>
</feature>